<dbReference type="AlphaFoldDB" id="A0A1G2D340"/>
<accession>A0A1G2D340</accession>
<evidence type="ECO:0000313" key="2">
    <source>
        <dbReference type="Proteomes" id="UP000177996"/>
    </source>
</evidence>
<dbReference type="Pfam" id="PF21748">
    <property type="entry name" value="UPF0150"/>
    <property type="match status" value="1"/>
</dbReference>
<organism evidence="1 2">
    <name type="scientific">Candidatus Lloydbacteria bacterium RIFCSPHIGHO2_02_FULL_50_13</name>
    <dbReference type="NCBI Taxonomy" id="1798661"/>
    <lineage>
        <taxon>Bacteria</taxon>
        <taxon>Candidatus Lloydiibacteriota</taxon>
    </lineage>
</organism>
<dbReference type="STRING" id="1798661.A3D65_00310"/>
<gene>
    <name evidence="1" type="ORF">A3D65_00310</name>
</gene>
<dbReference type="InterPro" id="IPR049389">
    <property type="entry name" value="TTHA0281-like"/>
</dbReference>
<evidence type="ECO:0000313" key="1">
    <source>
        <dbReference type="EMBL" id="OGZ07311.1"/>
    </source>
</evidence>
<proteinExistence type="predicted"/>
<dbReference type="InterPro" id="IPR035069">
    <property type="entry name" value="TTHA1013/TTHA0281-like"/>
</dbReference>
<name>A0A1G2D340_9BACT</name>
<reference evidence="1 2" key="1">
    <citation type="journal article" date="2016" name="Nat. Commun.">
        <title>Thousands of microbial genomes shed light on interconnected biogeochemical processes in an aquifer system.</title>
        <authorList>
            <person name="Anantharaman K."/>
            <person name="Brown C.T."/>
            <person name="Hug L.A."/>
            <person name="Sharon I."/>
            <person name="Castelle C.J."/>
            <person name="Probst A.J."/>
            <person name="Thomas B.C."/>
            <person name="Singh A."/>
            <person name="Wilkins M.J."/>
            <person name="Karaoz U."/>
            <person name="Brodie E.L."/>
            <person name="Williams K.H."/>
            <person name="Hubbard S.S."/>
            <person name="Banfield J.F."/>
        </authorList>
    </citation>
    <scope>NUCLEOTIDE SEQUENCE [LARGE SCALE GENOMIC DNA]</scope>
</reference>
<sequence length="82" mass="9538">MIQNFIDTFLAQARYEMIDDGKHFYAEIKALRGVWATGRTLEECRTNLLSALEGWLIFRLRNRLAVPHFKAPARAKPQKVYA</sequence>
<dbReference type="SUPFAM" id="SSF143100">
    <property type="entry name" value="TTHA1013/TTHA0281-like"/>
    <property type="match status" value="1"/>
</dbReference>
<dbReference type="Proteomes" id="UP000177996">
    <property type="component" value="Unassembled WGS sequence"/>
</dbReference>
<dbReference type="Gene3D" id="3.30.160.250">
    <property type="match status" value="1"/>
</dbReference>
<evidence type="ECO:0008006" key="3">
    <source>
        <dbReference type="Google" id="ProtNLM"/>
    </source>
</evidence>
<dbReference type="EMBL" id="MHLL01000062">
    <property type="protein sequence ID" value="OGZ07311.1"/>
    <property type="molecule type" value="Genomic_DNA"/>
</dbReference>
<comment type="caution">
    <text evidence="1">The sequence shown here is derived from an EMBL/GenBank/DDBJ whole genome shotgun (WGS) entry which is preliminary data.</text>
</comment>
<protein>
    <recommendedName>
        <fullName evidence="3">Antitoxin HicB</fullName>
    </recommendedName>
</protein>